<reference evidence="1" key="1">
    <citation type="submission" date="2014-11" db="EMBL/GenBank/DDBJ databases">
        <authorList>
            <person name="Amaro Gonzalez C."/>
        </authorList>
    </citation>
    <scope>NUCLEOTIDE SEQUENCE</scope>
</reference>
<name>A0A0E9TW29_ANGAN</name>
<dbReference type="AlphaFoldDB" id="A0A0E9TW29"/>
<organism evidence="1">
    <name type="scientific">Anguilla anguilla</name>
    <name type="common">European freshwater eel</name>
    <name type="synonym">Muraena anguilla</name>
    <dbReference type="NCBI Taxonomy" id="7936"/>
    <lineage>
        <taxon>Eukaryota</taxon>
        <taxon>Metazoa</taxon>
        <taxon>Chordata</taxon>
        <taxon>Craniata</taxon>
        <taxon>Vertebrata</taxon>
        <taxon>Euteleostomi</taxon>
        <taxon>Actinopterygii</taxon>
        <taxon>Neopterygii</taxon>
        <taxon>Teleostei</taxon>
        <taxon>Anguilliformes</taxon>
        <taxon>Anguillidae</taxon>
        <taxon>Anguilla</taxon>
    </lineage>
</organism>
<evidence type="ECO:0000313" key="1">
    <source>
        <dbReference type="EMBL" id="JAH57869.1"/>
    </source>
</evidence>
<dbReference type="EMBL" id="GBXM01050708">
    <property type="protein sequence ID" value="JAH57869.1"/>
    <property type="molecule type" value="Transcribed_RNA"/>
</dbReference>
<proteinExistence type="predicted"/>
<accession>A0A0E9TW29</accession>
<sequence length="27" mass="2973">MVRYVPLFSEHLTSDPSSLPLSLTVPS</sequence>
<protein>
    <submittedName>
        <fullName evidence="1">Uncharacterized protein</fullName>
    </submittedName>
</protein>
<reference evidence="1" key="2">
    <citation type="journal article" date="2015" name="Fish Shellfish Immunol.">
        <title>Early steps in the European eel (Anguilla anguilla)-Vibrio vulnificus interaction in the gills: Role of the RtxA13 toxin.</title>
        <authorList>
            <person name="Callol A."/>
            <person name="Pajuelo D."/>
            <person name="Ebbesson L."/>
            <person name="Teles M."/>
            <person name="MacKenzie S."/>
            <person name="Amaro C."/>
        </authorList>
    </citation>
    <scope>NUCLEOTIDE SEQUENCE</scope>
</reference>